<reference evidence="10" key="1">
    <citation type="submission" date="2020-12" db="EMBL/GenBank/DDBJ databases">
        <title>Geomonas sp. Red875, isolated from river sediment.</title>
        <authorList>
            <person name="Xu Z."/>
            <person name="Zhang Z."/>
            <person name="Masuda Y."/>
            <person name="Itoh H."/>
            <person name="Senoo K."/>
        </authorList>
    </citation>
    <scope>NUCLEOTIDE SEQUENCE</scope>
    <source>
        <strain evidence="10">Red875</strain>
    </source>
</reference>
<dbReference type="SUPFAM" id="SSF53335">
    <property type="entry name" value="S-adenosyl-L-methionine-dependent methyltransferases"/>
    <property type="match status" value="1"/>
</dbReference>
<dbReference type="PROSITE" id="PS00092">
    <property type="entry name" value="N6_MTASE"/>
    <property type="match status" value="1"/>
</dbReference>
<dbReference type="InterPro" id="IPR011639">
    <property type="entry name" value="MethylTrfase_TaqI-like_dom"/>
</dbReference>
<dbReference type="GO" id="GO:0009007">
    <property type="term" value="F:site-specific DNA-methyltransferase (adenine-specific) activity"/>
    <property type="evidence" value="ECO:0007669"/>
    <property type="project" value="UniProtKB-EC"/>
</dbReference>
<dbReference type="Gene3D" id="3.40.50.150">
    <property type="entry name" value="Vaccinia Virus protein VP39"/>
    <property type="match status" value="1"/>
</dbReference>
<keyword evidence="5" id="KW-0680">Restriction system</keyword>
<dbReference type="GO" id="GO:0032259">
    <property type="term" value="P:methylation"/>
    <property type="evidence" value="ECO:0007669"/>
    <property type="project" value="UniProtKB-KW"/>
</dbReference>
<evidence type="ECO:0000256" key="3">
    <source>
        <dbReference type="ARBA" id="ARBA00022679"/>
    </source>
</evidence>
<sequence length="574" mass="64499">MAHDQLRLELPSTQIHPVVAAAVEQLSASTNPESRGAIFTRTEVVEFILDLVGYTTEKPLHRCRLLEPSFGEGDFLLPIVRRLLASWRQFGSTQNAFGELGGAIRGVELHRDSFDLTRGAVISLLVGEGVSKEAAEALSGRWLTCDDFLLSPLDGEFDVIVGNPPYVRQELIPGPLLAEYRSRFETMYDRADLYVPFIERSLLSLKPGGSLSFICADRWMKNRYGGPLRKLIAEDYHLRVYVDMVDTPAFLSQVSAYPAITVISRDRPGPTRIARRPTIDSTILTELAAALVGRSLPKDSCSVREMPKVTCGAEPWLLESSDQTELIRRLEKEFPTLEEAGCKVGIGVATGADKAFIGNFETLDVEQERKLPLATTRDIESGEVHWRGLGVINPFADDGKLVDLNSYPRLRQYLQERRDIIARRHCAQKTPASWYRTIDRITPGLATKPKLLIPDIKGEAHVVYEEGRLYPHHNLYYVISNQWDLRALQAVLLSEVSRLFIATYSTKMRGGFLRFQAQYLRRIRLPLWRTVPQRLRMQLIDAALTRDLKACNEATFALYNLTSEEQAALGGGEG</sequence>
<protein>
    <recommendedName>
        <fullName evidence="1">site-specific DNA-methyltransferase (adenine-specific)</fullName>
        <ecNumber evidence="1">2.1.1.72</ecNumber>
    </recommendedName>
</protein>
<keyword evidence="2 10" id="KW-0489">Methyltransferase</keyword>
<accession>A0A8J7JM01</accession>
<dbReference type="GO" id="GO:0009307">
    <property type="term" value="P:DNA restriction-modification system"/>
    <property type="evidence" value="ECO:0007669"/>
    <property type="project" value="UniProtKB-KW"/>
</dbReference>
<keyword evidence="3" id="KW-0808">Transferase</keyword>
<dbReference type="AlphaFoldDB" id="A0A8J7JM01"/>
<dbReference type="InterPro" id="IPR002052">
    <property type="entry name" value="DNA_methylase_N6_adenine_CS"/>
</dbReference>
<dbReference type="InterPro" id="IPR029063">
    <property type="entry name" value="SAM-dependent_MTases_sf"/>
</dbReference>
<dbReference type="RefSeq" id="WP_199384301.1">
    <property type="nucleotide sequence ID" value="NZ_JAEMHM010000009.1"/>
</dbReference>
<organism evidence="10 11">
    <name type="scientific">Geomesophilobacter sediminis</name>
    <dbReference type="NCBI Taxonomy" id="2798584"/>
    <lineage>
        <taxon>Bacteria</taxon>
        <taxon>Pseudomonadati</taxon>
        <taxon>Thermodesulfobacteriota</taxon>
        <taxon>Desulfuromonadia</taxon>
        <taxon>Geobacterales</taxon>
        <taxon>Geobacteraceae</taxon>
        <taxon>Geomesophilobacter</taxon>
    </lineage>
</organism>
<dbReference type="EMBL" id="JAEMHM010000009">
    <property type="protein sequence ID" value="MBJ6725405.1"/>
    <property type="molecule type" value="Genomic_DNA"/>
</dbReference>
<evidence type="ECO:0000256" key="2">
    <source>
        <dbReference type="ARBA" id="ARBA00022603"/>
    </source>
</evidence>
<feature type="domain" description="TaqI-like C-terminal specificity" evidence="9">
    <location>
        <begin position="422"/>
        <end position="523"/>
    </location>
</feature>
<evidence type="ECO:0000313" key="10">
    <source>
        <dbReference type="EMBL" id="MBJ6725405.1"/>
    </source>
</evidence>
<dbReference type="PRINTS" id="PR00507">
    <property type="entry name" value="N12N6MTFRASE"/>
</dbReference>
<comment type="catalytic activity">
    <reaction evidence="7">
        <text>a 2'-deoxyadenosine in DNA + S-adenosyl-L-methionine = an N(6)-methyl-2'-deoxyadenosine in DNA + S-adenosyl-L-homocysteine + H(+)</text>
        <dbReference type="Rhea" id="RHEA:15197"/>
        <dbReference type="Rhea" id="RHEA-COMP:12418"/>
        <dbReference type="Rhea" id="RHEA-COMP:12419"/>
        <dbReference type="ChEBI" id="CHEBI:15378"/>
        <dbReference type="ChEBI" id="CHEBI:57856"/>
        <dbReference type="ChEBI" id="CHEBI:59789"/>
        <dbReference type="ChEBI" id="CHEBI:90615"/>
        <dbReference type="ChEBI" id="CHEBI:90616"/>
        <dbReference type="EC" id="2.1.1.72"/>
    </reaction>
</comment>
<proteinExistence type="predicted"/>
<dbReference type="PANTHER" id="PTHR33841:SF1">
    <property type="entry name" value="DNA METHYLTRANSFERASE A"/>
    <property type="match status" value="1"/>
</dbReference>
<dbReference type="InterPro" id="IPR025931">
    <property type="entry name" value="TaqI_C"/>
</dbReference>
<gene>
    <name evidence="10" type="ORF">JFN93_11855</name>
</gene>
<keyword evidence="4" id="KW-0949">S-adenosyl-L-methionine</keyword>
<dbReference type="InterPro" id="IPR050953">
    <property type="entry name" value="N4_N6_ade-DNA_methylase"/>
</dbReference>
<keyword evidence="6" id="KW-0238">DNA-binding</keyword>
<comment type="caution">
    <text evidence="10">The sequence shown here is derived from an EMBL/GenBank/DDBJ whole genome shotgun (WGS) entry which is preliminary data.</text>
</comment>
<evidence type="ECO:0000256" key="1">
    <source>
        <dbReference type="ARBA" id="ARBA00011900"/>
    </source>
</evidence>
<dbReference type="PANTHER" id="PTHR33841">
    <property type="entry name" value="DNA METHYLTRANSFERASE YEEA-RELATED"/>
    <property type="match status" value="1"/>
</dbReference>
<keyword evidence="11" id="KW-1185">Reference proteome</keyword>
<dbReference type="Proteomes" id="UP000636888">
    <property type="component" value="Unassembled WGS sequence"/>
</dbReference>
<evidence type="ECO:0000256" key="6">
    <source>
        <dbReference type="ARBA" id="ARBA00023125"/>
    </source>
</evidence>
<dbReference type="GO" id="GO:0003677">
    <property type="term" value="F:DNA binding"/>
    <property type="evidence" value="ECO:0007669"/>
    <property type="project" value="UniProtKB-KW"/>
</dbReference>
<evidence type="ECO:0000259" key="9">
    <source>
        <dbReference type="Pfam" id="PF12950"/>
    </source>
</evidence>
<dbReference type="EC" id="2.1.1.72" evidence="1"/>
<evidence type="ECO:0000256" key="4">
    <source>
        <dbReference type="ARBA" id="ARBA00022691"/>
    </source>
</evidence>
<evidence type="ECO:0000313" key="11">
    <source>
        <dbReference type="Proteomes" id="UP000636888"/>
    </source>
</evidence>
<dbReference type="Pfam" id="PF07669">
    <property type="entry name" value="Eco57I"/>
    <property type="match status" value="1"/>
</dbReference>
<name>A0A8J7JM01_9BACT</name>
<feature type="domain" description="Type II methyltransferase M.TaqI-like" evidence="8">
    <location>
        <begin position="153"/>
        <end position="250"/>
    </location>
</feature>
<evidence type="ECO:0000256" key="5">
    <source>
        <dbReference type="ARBA" id="ARBA00022747"/>
    </source>
</evidence>
<evidence type="ECO:0000259" key="8">
    <source>
        <dbReference type="Pfam" id="PF07669"/>
    </source>
</evidence>
<dbReference type="Pfam" id="PF12950">
    <property type="entry name" value="TaqI_C"/>
    <property type="match status" value="1"/>
</dbReference>
<evidence type="ECO:0000256" key="7">
    <source>
        <dbReference type="ARBA" id="ARBA00047942"/>
    </source>
</evidence>